<dbReference type="SMART" id="SM00248">
    <property type="entry name" value="ANK"/>
    <property type="match status" value="24"/>
</dbReference>
<feature type="region of interest" description="Disordered" evidence="4">
    <location>
        <begin position="1698"/>
        <end position="1723"/>
    </location>
</feature>
<feature type="repeat" description="ANK" evidence="3">
    <location>
        <begin position="1606"/>
        <end position="1645"/>
    </location>
</feature>
<feature type="repeat" description="ANK" evidence="3">
    <location>
        <begin position="559"/>
        <end position="591"/>
    </location>
</feature>
<feature type="repeat" description="ANK" evidence="3">
    <location>
        <begin position="1224"/>
        <end position="1256"/>
    </location>
</feature>
<evidence type="ECO:0000313" key="6">
    <source>
        <dbReference type="EMBL" id="VUC26820.1"/>
    </source>
</evidence>
<evidence type="ECO:0000256" key="3">
    <source>
        <dbReference type="PROSITE-ProRule" id="PRU00023"/>
    </source>
</evidence>
<protein>
    <recommendedName>
        <fullName evidence="5">Nephrocystin 3-like N-terminal domain-containing protein</fullName>
    </recommendedName>
</protein>
<keyword evidence="7" id="KW-1185">Reference proteome</keyword>
<feature type="repeat" description="ANK" evidence="3">
    <location>
        <begin position="935"/>
        <end position="968"/>
    </location>
</feature>
<evidence type="ECO:0000256" key="2">
    <source>
        <dbReference type="ARBA" id="ARBA00023043"/>
    </source>
</evidence>
<dbReference type="Gene3D" id="1.25.40.20">
    <property type="entry name" value="Ankyrin repeat-containing domain"/>
    <property type="match status" value="7"/>
</dbReference>
<dbReference type="InterPro" id="IPR027417">
    <property type="entry name" value="P-loop_NTPase"/>
</dbReference>
<dbReference type="SUPFAM" id="SSF52540">
    <property type="entry name" value="P-loop containing nucleoside triphosphate hydrolases"/>
    <property type="match status" value="1"/>
</dbReference>
<dbReference type="Proteomes" id="UP000766486">
    <property type="component" value="Unassembled WGS sequence"/>
</dbReference>
<dbReference type="EMBL" id="CABFNS010000757">
    <property type="protein sequence ID" value="VUC26820.1"/>
    <property type="molecule type" value="Genomic_DNA"/>
</dbReference>
<dbReference type="Gene3D" id="3.40.50.300">
    <property type="entry name" value="P-loop containing nucleotide triphosphate hydrolases"/>
    <property type="match status" value="1"/>
</dbReference>
<dbReference type="InterPro" id="IPR002110">
    <property type="entry name" value="Ankyrin_rpt"/>
</dbReference>
<dbReference type="InterPro" id="IPR056884">
    <property type="entry name" value="NPHP3-like_N"/>
</dbReference>
<evidence type="ECO:0000259" key="5">
    <source>
        <dbReference type="Pfam" id="PF24883"/>
    </source>
</evidence>
<dbReference type="SUPFAM" id="SSF48403">
    <property type="entry name" value="Ankyrin repeat"/>
    <property type="match status" value="5"/>
</dbReference>
<dbReference type="PROSITE" id="PS50297">
    <property type="entry name" value="ANK_REP_REGION"/>
    <property type="match status" value="6"/>
</dbReference>
<keyword evidence="2 3" id="KW-0040">ANK repeat</keyword>
<evidence type="ECO:0000256" key="1">
    <source>
        <dbReference type="ARBA" id="ARBA00022737"/>
    </source>
</evidence>
<feature type="region of interest" description="Disordered" evidence="4">
    <location>
        <begin position="1782"/>
        <end position="1801"/>
    </location>
</feature>
<reference evidence="6 7" key="1">
    <citation type="submission" date="2019-06" db="EMBL/GenBank/DDBJ databases">
        <authorList>
            <person name="Broberg M."/>
        </authorList>
    </citation>
    <scope>NUCLEOTIDE SEQUENCE [LARGE SCALE GENOMIC DNA]</scope>
</reference>
<gene>
    <name evidence="6" type="ORF">CLO192961_LOCUS197105</name>
</gene>
<sequence length="2109" mass="229886">MTAQHQETIDDNDSDAVIIGHYDISNYNPEQILPESPETIQKIRGWLKPTAYNARGGEYEKHLASHAQGTGTWLTSNEIYTKWLESSKDGLLWIKGIPGSGKSVIAASLIHSLSTSNPRAPVLFFFFRQIINANHKPQALLRDWIDQVLSYSPPLQKDLKGYIDAGRSIESLSLESLWKDLRMALCLLPGKVFCVADALDEMDSGNEAFLQELASLGSLRPGKVKVLVTSRPVPNVEIPLRKGASLQLRLKEKVVDADISTFVLSALSGSNVKLSDQELIKSAIPGRANGLFLYAKLAMDAFLEPDADIQQVIRKLPTDLNMLYTELLVQHAQRSGVPPSVQNLILQAVTHATRPLRLLELAEMIRSSDPDHSSRDLKATKELIRAACGPLLEILADETISVIHHSFTEYLKGRTRSSNEPGYPVLQPGPTHANLALECLRYLQSADWGNCSMICVGGTPPPETSIFGLRRVVDVSEEETQLRLQHPFFHYAARNWHRHVLRSENAGFGQHELNIQIQRFLGQEVFKESQIHIAAKLGLASYARNVLSGELDPNIPGQDGLTPMWLAASKGHAEMIRVLVAAGANPDQENASSGLKPLHEAATRNHHLVVQALLEAGVNPLTPKTKDDSAFSCGSRGSTAGHTPLMYACHNGHVKSVGVFLSFLKDINTVHQALMWASEMGKSEVVARILQHPGVDPNAKVLGDTPLFRACAYPDLRTVQVLLHYGADPTIGSECRPDQFGWIASSDSQSRPETYNCLHRLCGLGNNAPSNPRKALESDLCEILRLLVDAGVDVHERTPRGQTALHGAVRSVGMTRALIEAGADVNAVDSLGNTPLYNTKSSEVLQVLVELGHANIETVNNKGQTPLHFMLSYVGPEPPGIDSIIKLITYSPNCNIHDGDGNRPLHIVLQSTYSKAPLIQALLQAGADPTLKNSCGVSPLLLTRLSPESLPVINMLLDAGADINAVDSNGETLLFGGFNDFSFEKNEKDEDRCIKSLIERGADIAVRDLAGRTILHATVRTHAFSLDDAVSAYGCKKLDVLVSLGLDLQAVDSAGNTLLHELAERARATSSLYHSHIMVDCWRKLAASGLDVDQKNQAGRTALHILAATNDNWVTTEFGSIAPIDFVISKTQGVDSSDEDGITPLHLAAAGSVSNTMKLLDAGADPTLTTREGLTALHLACRARQGNTVGLLLRCFQSRSAQNTPDPSYSHPAGVNAKAKGSYDYITPLFYACRSGQPEIVALLIEAGADIDKHALRGCAGFEDENVLWLRKPGPLKGGSLFGANPFTRMGTSTSTSIFSNASRTVPSPATAPYLNPVKLEDTARPADESSIQNSQMGTGVTARLEEILDMLLSRQSITLVPLLRGFIDEAVRTKRSYTTRCYSDTLKRYGDRPESEDVVEITNPHDSDIFKSGTTSLQTMKPGESNRELFEKFISQKEYELVNELVKRKADFLTIPGGGSDCNFSILVRNGFSSLVKTVGDIETQSRLAGGEWHAFGDKTRPGLWSEKITPHDLAEIEREGAAFLVEAVSRQLPNMAVVQLLVEHFHVDINGFEYQLQRVNNQSIVVATSSALHQAAHGHTWWQTFQALPYLLNAGANIEIRNFKGQTPLLLALEEISTRPGLFQKHVIRSFLEWGADVNAVDNDGNSCLSHASKDIKLLKSLMKRGAAPSTRAVFASIEQLKVDALAAFLEAGFDPNTKRTDQPPQGLGSSLFGKKTEPRGSSEDLPIYYACLKLRDFSGPPDSEQYKKAAEIVKMLLNYGADPFAKFLVKTTAISSDHGFGGKATPPSHGHTVSPSVPEGYEERTVLHELIRYGEPPHILFEIEGLDINRRDGQGRTVVHLACQNNPDEITAADRESTDGMTRFQKLVSLGATLDARDNFGRNILHYLIDRDVYTETPKLTLGHILDKAPHLVSQVDNAGNTPLHKAVRLAAFRRYTYTAEALLSAGADALAVTKTGENMLHLLATNLDTPELRSLFDDLAKHGVDVNARNSNGETSLFAFSKRGKKMFGGLFGGGSGGLFGKPQREYSEDGAIELLKSLGADFSVRNDKGQGLLHIAAPGDVGRFQELLSTGLDPMLEDDAHQTPIDIAAACGNQEVLALFEKKK</sequence>
<dbReference type="PROSITE" id="PS50088">
    <property type="entry name" value="ANK_REPEAT"/>
    <property type="match status" value="9"/>
</dbReference>
<feature type="repeat" description="ANK" evidence="3">
    <location>
        <begin position="900"/>
        <end position="934"/>
    </location>
</feature>
<name>A0ABY6U700_BIOOC</name>
<keyword evidence="1" id="KW-0677">Repeat</keyword>
<evidence type="ECO:0000313" key="7">
    <source>
        <dbReference type="Proteomes" id="UP000766486"/>
    </source>
</evidence>
<feature type="repeat" description="ANK" evidence="3">
    <location>
        <begin position="1922"/>
        <end position="1958"/>
    </location>
</feature>
<dbReference type="Pfam" id="PF00023">
    <property type="entry name" value="Ank"/>
    <property type="match status" value="1"/>
</dbReference>
<proteinExistence type="predicted"/>
<dbReference type="PANTHER" id="PTHR24198">
    <property type="entry name" value="ANKYRIN REPEAT AND PROTEIN KINASE DOMAIN-CONTAINING PROTEIN"/>
    <property type="match status" value="1"/>
</dbReference>
<feature type="repeat" description="ANK" evidence="3">
    <location>
        <begin position="593"/>
        <end position="619"/>
    </location>
</feature>
<dbReference type="Pfam" id="PF24883">
    <property type="entry name" value="NPHP3_N"/>
    <property type="match status" value="1"/>
</dbReference>
<evidence type="ECO:0000256" key="4">
    <source>
        <dbReference type="SAM" id="MobiDB-lite"/>
    </source>
</evidence>
<feature type="domain" description="Nephrocystin 3-like N-terminal" evidence="5">
    <location>
        <begin position="69"/>
        <end position="231"/>
    </location>
</feature>
<dbReference type="InterPro" id="IPR036770">
    <property type="entry name" value="Ankyrin_rpt-contain_sf"/>
</dbReference>
<feature type="repeat" description="ANK" evidence="3">
    <location>
        <begin position="702"/>
        <end position="734"/>
    </location>
</feature>
<dbReference type="PANTHER" id="PTHR24198:SF165">
    <property type="entry name" value="ANKYRIN REPEAT-CONTAINING PROTEIN-RELATED"/>
    <property type="match status" value="1"/>
</dbReference>
<dbReference type="PRINTS" id="PR01415">
    <property type="entry name" value="ANKYRIN"/>
</dbReference>
<accession>A0ABY6U700</accession>
<feature type="repeat" description="ANK" evidence="3">
    <location>
        <begin position="640"/>
        <end position="672"/>
    </location>
</feature>
<dbReference type="Pfam" id="PF12796">
    <property type="entry name" value="Ank_2"/>
    <property type="match status" value="3"/>
</dbReference>
<organism evidence="6 7">
    <name type="scientific">Bionectria ochroleuca</name>
    <name type="common">Gliocladium roseum</name>
    <dbReference type="NCBI Taxonomy" id="29856"/>
    <lineage>
        <taxon>Eukaryota</taxon>
        <taxon>Fungi</taxon>
        <taxon>Dikarya</taxon>
        <taxon>Ascomycota</taxon>
        <taxon>Pezizomycotina</taxon>
        <taxon>Sordariomycetes</taxon>
        <taxon>Hypocreomycetidae</taxon>
        <taxon>Hypocreales</taxon>
        <taxon>Bionectriaceae</taxon>
        <taxon>Clonostachys</taxon>
    </lineage>
</organism>
<comment type="caution">
    <text evidence="6">The sequence shown here is derived from an EMBL/GenBank/DDBJ whole genome shotgun (WGS) entry which is preliminary data.</text>
</comment>